<dbReference type="RefSeq" id="WP_035056880.1">
    <property type="nucleotide sequence ID" value="NZ_AXCZ01000007.1"/>
</dbReference>
<reference evidence="2 3" key="1">
    <citation type="submission" date="2013-08" db="EMBL/GenBank/DDBJ databases">
        <title>Genome sequencing of Cellulomonas bogoriensis 69B4.</title>
        <authorList>
            <person name="Chen F."/>
            <person name="Li Y."/>
            <person name="Wang G."/>
        </authorList>
    </citation>
    <scope>NUCLEOTIDE SEQUENCE [LARGE SCALE GENOMIC DNA]</scope>
    <source>
        <strain evidence="2 3">69B4</strain>
    </source>
</reference>
<comment type="caution">
    <text evidence="2">The sequence shown here is derived from an EMBL/GenBank/DDBJ whole genome shotgun (WGS) entry which is preliminary data.</text>
</comment>
<dbReference type="OrthoDB" id="3577600at2"/>
<dbReference type="Proteomes" id="UP000054314">
    <property type="component" value="Unassembled WGS sequence"/>
</dbReference>
<feature type="transmembrane region" description="Helical" evidence="1">
    <location>
        <begin position="87"/>
        <end position="112"/>
    </location>
</feature>
<dbReference type="InterPro" id="IPR007403">
    <property type="entry name" value="DUF456"/>
</dbReference>
<gene>
    <name evidence="2" type="ORF">N869_00060</name>
</gene>
<accession>A0A0A0C4L2</accession>
<keyword evidence="1" id="KW-0472">Membrane</keyword>
<dbReference type="Pfam" id="PF04306">
    <property type="entry name" value="DUF456"/>
    <property type="match status" value="1"/>
</dbReference>
<name>A0A0A0C4L2_9CELL</name>
<sequence length="162" mass="16536">MDLTAVLVGVAILIGLVGIVVPILPGTPVIATAILVWAILSGDGAAWAVTVVALVLLAIGWSATYVLTGRRVQAAGVPTRSIVLAGLAGIVGFFVIPVVGLFLFFVGGLLLAEYVRLRDLDRARATTWVAVKATALGLVIELALALLAATTWLVAVIMGVGG</sequence>
<dbReference type="AlphaFoldDB" id="A0A0A0C4L2"/>
<evidence type="ECO:0000313" key="2">
    <source>
        <dbReference type="EMBL" id="KGM14269.1"/>
    </source>
</evidence>
<keyword evidence="3" id="KW-1185">Reference proteome</keyword>
<evidence type="ECO:0000313" key="3">
    <source>
        <dbReference type="Proteomes" id="UP000054314"/>
    </source>
</evidence>
<protein>
    <submittedName>
        <fullName evidence="2">Membrane protein</fullName>
    </submittedName>
</protein>
<feature type="transmembrane region" description="Helical" evidence="1">
    <location>
        <begin position="6"/>
        <end position="39"/>
    </location>
</feature>
<evidence type="ECO:0000256" key="1">
    <source>
        <dbReference type="SAM" id="Phobius"/>
    </source>
</evidence>
<dbReference type="EMBL" id="AXCZ01000007">
    <property type="protein sequence ID" value="KGM14269.1"/>
    <property type="molecule type" value="Genomic_DNA"/>
</dbReference>
<feature type="transmembrane region" description="Helical" evidence="1">
    <location>
        <begin position="133"/>
        <end position="160"/>
    </location>
</feature>
<organism evidence="2 3">
    <name type="scientific">Cellulomonas bogoriensis 69B4 = DSM 16987</name>
    <dbReference type="NCBI Taxonomy" id="1386082"/>
    <lineage>
        <taxon>Bacteria</taxon>
        <taxon>Bacillati</taxon>
        <taxon>Actinomycetota</taxon>
        <taxon>Actinomycetes</taxon>
        <taxon>Micrococcales</taxon>
        <taxon>Cellulomonadaceae</taxon>
        <taxon>Cellulomonas</taxon>
    </lineage>
</organism>
<feature type="transmembrane region" description="Helical" evidence="1">
    <location>
        <begin position="46"/>
        <end position="67"/>
    </location>
</feature>
<proteinExistence type="predicted"/>
<keyword evidence="1" id="KW-0812">Transmembrane</keyword>
<keyword evidence="1" id="KW-1133">Transmembrane helix</keyword>